<feature type="region of interest" description="Disordered" evidence="1">
    <location>
        <begin position="136"/>
        <end position="160"/>
    </location>
</feature>
<accession>A0A9Q3QAH9</accession>
<dbReference type="AlphaFoldDB" id="A0A9Q3QAH9"/>
<dbReference type="Proteomes" id="UP000765509">
    <property type="component" value="Unassembled WGS sequence"/>
</dbReference>
<evidence type="ECO:0000313" key="3">
    <source>
        <dbReference type="Proteomes" id="UP000765509"/>
    </source>
</evidence>
<dbReference type="OrthoDB" id="3158924at2759"/>
<comment type="caution">
    <text evidence="2">The sequence shown here is derived from an EMBL/GenBank/DDBJ whole genome shotgun (WGS) entry which is preliminary data.</text>
</comment>
<dbReference type="EMBL" id="AVOT02143455">
    <property type="protein sequence ID" value="MBW0591498.1"/>
    <property type="molecule type" value="Genomic_DNA"/>
</dbReference>
<keyword evidence="3" id="KW-1185">Reference proteome</keyword>
<proteinExistence type="predicted"/>
<gene>
    <name evidence="2" type="ORF">O181_131213</name>
</gene>
<reference evidence="2" key="1">
    <citation type="submission" date="2021-03" db="EMBL/GenBank/DDBJ databases">
        <title>Draft genome sequence of rust myrtle Austropuccinia psidii MF-1, a brazilian biotype.</title>
        <authorList>
            <person name="Quecine M.C."/>
            <person name="Pachon D.M.R."/>
            <person name="Bonatelli M.L."/>
            <person name="Correr F.H."/>
            <person name="Franceschini L.M."/>
            <person name="Leite T.F."/>
            <person name="Margarido G.R.A."/>
            <person name="Almeida C.A."/>
            <person name="Ferrarezi J.A."/>
            <person name="Labate C.A."/>
        </authorList>
    </citation>
    <scope>NUCLEOTIDE SEQUENCE</scope>
    <source>
        <strain evidence="2">MF-1</strain>
    </source>
</reference>
<evidence type="ECO:0000256" key="1">
    <source>
        <dbReference type="SAM" id="MobiDB-lite"/>
    </source>
</evidence>
<evidence type="ECO:0000313" key="2">
    <source>
        <dbReference type="EMBL" id="MBW0591498.1"/>
    </source>
</evidence>
<protein>
    <submittedName>
        <fullName evidence="2">Uncharacterized protein</fullName>
    </submittedName>
</protein>
<sequence length="160" mass="18608">MLEKRWNPRIPADTLRKELVEIHPTASSFQIMLDKVKHHPKESMNDAFEYAKQKWVKSHKVPDFQVGDLVLVSTLNFNNIKVPKKLKYSYVRPFFIVVLHGTNAIQVKLSGELEKKHPTFPLSLINPYQPTDKELFPLRNPTPLTVPPVEQSEDRKIRKS</sequence>
<name>A0A9Q3QAH9_9BASI</name>
<organism evidence="2 3">
    <name type="scientific">Austropuccinia psidii MF-1</name>
    <dbReference type="NCBI Taxonomy" id="1389203"/>
    <lineage>
        <taxon>Eukaryota</taxon>
        <taxon>Fungi</taxon>
        <taxon>Dikarya</taxon>
        <taxon>Basidiomycota</taxon>
        <taxon>Pucciniomycotina</taxon>
        <taxon>Pucciniomycetes</taxon>
        <taxon>Pucciniales</taxon>
        <taxon>Sphaerophragmiaceae</taxon>
        <taxon>Austropuccinia</taxon>
    </lineage>
</organism>